<dbReference type="Proteomes" id="UP000516173">
    <property type="component" value="Chromosome"/>
</dbReference>
<organism evidence="1 2">
    <name type="scientific">Nocardia wallacei</name>
    <dbReference type="NCBI Taxonomy" id="480035"/>
    <lineage>
        <taxon>Bacteria</taxon>
        <taxon>Bacillati</taxon>
        <taxon>Actinomycetota</taxon>
        <taxon>Actinomycetes</taxon>
        <taxon>Mycobacteriales</taxon>
        <taxon>Nocardiaceae</taxon>
        <taxon>Nocardia</taxon>
    </lineage>
</organism>
<protein>
    <submittedName>
        <fullName evidence="1">Uncharacterized protein</fullName>
    </submittedName>
</protein>
<dbReference type="KEGG" id="nwl:NWFMUON74_44350"/>
<evidence type="ECO:0000313" key="2">
    <source>
        <dbReference type="Proteomes" id="UP000516173"/>
    </source>
</evidence>
<evidence type="ECO:0000313" key="1">
    <source>
        <dbReference type="EMBL" id="BCK56663.1"/>
    </source>
</evidence>
<sequence length="51" mass="5649">MCAEHSFPYKTDGPAGWLSADMRRLIESDHISIDGLLPETTLTQVTSIRMG</sequence>
<dbReference type="AlphaFoldDB" id="A0A7G1KR37"/>
<gene>
    <name evidence="1" type="ORF">NWFMUON74_44350</name>
</gene>
<keyword evidence="2" id="KW-1185">Reference proteome</keyword>
<name>A0A7G1KR37_9NOCA</name>
<accession>A0A7G1KR37</accession>
<proteinExistence type="predicted"/>
<dbReference type="EMBL" id="AP023396">
    <property type="protein sequence ID" value="BCK56663.1"/>
    <property type="molecule type" value="Genomic_DNA"/>
</dbReference>
<reference evidence="1 2" key="1">
    <citation type="submission" date="2020-08" db="EMBL/GenBank/DDBJ databases">
        <title>Genome Sequencing of Nocardia wallacei strain FMUON74 and assembly.</title>
        <authorList>
            <person name="Toyokawa M."/>
            <person name="Uesaka K."/>
        </authorList>
    </citation>
    <scope>NUCLEOTIDE SEQUENCE [LARGE SCALE GENOMIC DNA]</scope>
    <source>
        <strain evidence="1 2">FMUON74</strain>
    </source>
</reference>